<dbReference type="Proteomes" id="UP000730482">
    <property type="component" value="Unassembled WGS sequence"/>
</dbReference>
<evidence type="ECO:0000313" key="2">
    <source>
        <dbReference type="EMBL" id="MBS2550865.1"/>
    </source>
</evidence>
<reference evidence="2 3" key="1">
    <citation type="submission" date="2020-02" db="EMBL/GenBank/DDBJ databases">
        <title>Acidophilic actinobacteria isolated from forest soil.</title>
        <authorList>
            <person name="Golinska P."/>
        </authorList>
    </citation>
    <scope>NUCLEOTIDE SEQUENCE [LARGE SCALE GENOMIC DNA]</scope>
    <source>
        <strain evidence="2 3">NL8</strain>
    </source>
</reference>
<keyword evidence="1" id="KW-0472">Membrane</keyword>
<proteinExistence type="predicted"/>
<evidence type="ECO:0000313" key="3">
    <source>
        <dbReference type="Proteomes" id="UP000730482"/>
    </source>
</evidence>
<accession>A0ABS5KXT6</accession>
<comment type="caution">
    <text evidence="2">The sequence shown here is derived from an EMBL/GenBank/DDBJ whole genome shotgun (WGS) entry which is preliminary data.</text>
</comment>
<dbReference type="EMBL" id="JAAFYZ010000117">
    <property type="protein sequence ID" value="MBS2550865.1"/>
    <property type="molecule type" value="Genomic_DNA"/>
</dbReference>
<keyword evidence="1" id="KW-1133">Transmembrane helix</keyword>
<feature type="transmembrane region" description="Helical" evidence="1">
    <location>
        <begin position="6"/>
        <end position="22"/>
    </location>
</feature>
<keyword evidence="3" id="KW-1185">Reference proteome</keyword>
<organism evidence="2 3">
    <name type="scientific">Catenulispora pinistramenti</name>
    <dbReference type="NCBI Taxonomy" id="2705254"/>
    <lineage>
        <taxon>Bacteria</taxon>
        <taxon>Bacillati</taxon>
        <taxon>Actinomycetota</taxon>
        <taxon>Actinomycetes</taxon>
        <taxon>Catenulisporales</taxon>
        <taxon>Catenulisporaceae</taxon>
        <taxon>Catenulispora</taxon>
    </lineage>
</organism>
<evidence type="ECO:0008006" key="4">
    <source>
        <dbReference type="Google" id="ProtNLM"/>
    </source>
</evidence>
<sequence>MDASVWIVNIAVLASVLGTDLGRRKVGTMRLLRPAIVAAVIVPLYVKHPATSGNGLLLELVGAALGLLLGLAAAALLKVRRDAGDGLIYTHSGYAYAALWTAVIGARLLFVYGSNHWFSDQLGRWMFQHQIGVNALTDALVVMAIAMLLGRTGTLAAKRHVAVTGHVVTEPAARPTQAAH</sequence>
<gene>
    <name evidence="2" type="ORF">KGQ19_28730</name>
</gene>
<name>A0ABS5KXT6_9ACTN</name>
<evidence type="ECO:0000256" key="1">
    <source>
        <dbReference type="SAM" id="Phobius"/>
    </source>
</evidence>
<feature type="transmembrane region" description="Helical" evidence="1">
    <location>
        <begin position="89"/>
        <end position="111"/>
    </location>
</feature>
<feature type="transmembrane region" description="Helical" evidence="1">
    <location>
        <begin position="131"/>
        <end position="150"/>
    </location>
</feature>
<feature type="transmembrane region" description="Helical" evidence="1">
    <location>
        <begin position="56"/>
        <end position="77"/>
    </location>
</feature>
<keyword evidence="1" id="KW-0812">Transmembrane</keyword>
<protein>
    <recommendedName>
        <fullName evidence="4">Integral membrane protein</fullName>
    </recommendedName>
</protein>
<dbReference type="RefSeq" id="WP_212014530.1">
    <property type="nucleotide sequence ID" value="NZ_JAAFYZ010000117.1"/>
</dbReference>